<name>A0A2N7IIL0_9VIBR</name>
<organism evidence="1 2">
    <name type="scientific">Vibrio lentus</name>
    <dbReference type="NCBI Taxonomy" id="136468"/>
    <lineage>
        <taxon>Bacteria</taxon>
        <taxon>Pseudomonadati</taxon>
        <taxon>Pseudomonadota</taxon>
        <taxon>Gammaproteobacteria</taxon>
        <taxon>Vibrionales</taxon>
        <taxon>Vibrionaceae</taxon>
        <taxon>Vibrio</taxon>
    </lineage>
</organism>
<dbReference type="RefSeq" id="WP_102344597.1">
    <property type="nucleotide sequence ID" value="NZ_MCSJ01000052.1"/>
</dbReference>
<dbReference type="Proteomes" id="UP000235746">
    <property type="component" value="Unassembled WGS sequence"/>
</dbReference>
<proteinExistence type="predicted"/>
<reference evidence="2" key="1">
    <citation type="submission" date="2016-07" db="EMBL/GenBank/DDBJ databases">
        <title>Nontailed viruses are major unrecognized killers of bacteria in the ocean.</title>
        <authorList>
            <person name="Kauffman K."/>
            <person name="Hussain F."/>
            <person name="Yang J."/>
            <person name="Arevalo P."/>
            <person name="Brown J."/>
            <person name="Cutler M."/>
            <person name="Kelly L."/>
            <person name="Polz M.F."/>
        </authorList>
    </citation>
    <scope>NUCLEOTIDE SEQUENCE [LARGE SCALE GENOMIC DNA]</scope>
    <source>
        <strain evidence="2">10N.261.51.B8</strain>
    </source>
</reference>
<sequence>MDSITIKVSSKSIQHIANSQVRNQEQIVFKATSGKLVEKSPLATKHNMIKITVLGQLNLLLGDTSAIWRSHQENKSDFDALYDLLKQKPDAEFIAPYHIFG</sequence>
<evidence type="ECO:0000313" key="2">
    <source>
        <dbReference type="Proteomes" id="UP000235746"/>
    </source>
</evidence>
<evidence type="ECO:0000313" key="1">
    <source>
        <dbReference type="EMBL" id="PML57356.1"/>
    </source>
</evidence>
<gene>
    <name evidence="1" type="ORF">BCT74_19000</name>
</gene>
<protein>
    <submittedName>
        <fullName evidence="1">Uncharacterized protein</fullName>
    </submittedName>
</protein>
<comment type="caution">
    <text evidence="1">The sequence shown here is derived from an EMBL/GenBank/DDBJ whole genome shotgun (WGS) entry which is preliminary data.</text>
</comment>
<accession>A0A2N7IIL0</accession>
<dbReference type="AlphaFoldDB" id="A0A2N7IIL0"/>
<dbReference type="EMBL" id="MCYL01000011">
    <property type="protein sequence ID" value="PML57356.1"/>
    <property type="molecule type" value="Genomic_DNA"/>
</dbReference>